<evidence type="ECO:0000256" key="1">
    <source>
        <dbReference type="SAM" id="SignalP"/>
    </source>
</evidence>
<feature type="chain" id="PRO_5001642962" evidence="1">
    <location>
        <begin position="17"/>
        <end position="71"/>
    </location>
</feature>
<name>A0A067P8R5_9AGAM</name>
<accession>A0A067P8R5</accession>
<reference evidence="3" key="1">
    <citation type="journal article" date="2014" name="Proc. Natl. Acad. Sci. U.S.A.">
        <title>Extensive sampling of basidiomycete genomes demonstrates inadequacy of the white-rot/brown-rot paradigm for wood decay fungi.</title>
        <authorList>
            <person name="Riley R."/>
            <person name="Salamov A.A."/>
            <person name="Brown D.W."/>
            <person name="Nagy L.G."/>
            <person name="Floudas D."/>
            <person name="Held B.W."/>
            <person name="Levasseur A."/>
            <person name="Lombard V."/>
            <person name="Morin E."/>
            <person name="Otillar R."/>
            <person name="Lindquist E.A."/>
            <person name="Sun H."/>
            <person name="LaButti K.M."/>
            <person name="Schmutz J."/>
            <person name="Jabbour D."/>
            <person name="Luo H."/>
            <person name="Baker S.E."/>
            <person name="Pisabarro A.G."/>
            <person name="Walton J.D."/>
            <person name="Blanchette R.A."/>
            <person name="Henrissat B."/>
            <person name="Martin F."/>
            <person name="Cullen D."/>
            <person name="Hibbett D.S."/>
            <person name="Grigoriev I.V."/>
        </authorList>
    </citation>
    <scope>NUCLEOTIDE SEQUENCE [LARGE SCALE GENOMIC DNA]</scope>
    <source>
        <strain evidence="3">MUCL 33604</strain>
    </source>
</reference>
<organism evidence="2 3">
    <name type="scientific">Jaapia argillacea MUCL 33604</name>
    <dbReference type="NCBI Taxonomy" id="933084"/>
    <lineage>
        <taxon>Eukaryota</taxon>
        <taxon>Fungi</taxon>
        <taxon>Dikarya</taxon>
        <taxon>Basidiomycota</taxon>
        <taxon>Agaricomycotina</taxon>
        <taxon>Agaricomycetes</taxon>
        <taxon>Agaricomycetidae</taxon>
        <taxon>Jaapiales</taxon>
        <taxon>Jaapiaceae</taxon>
        <taxon>Jaapia</taxon>
    </lineage>
</organism>
<protein>
    <submittedName>
        <fullName evidence="2">Uncharacterized protein</fullName>
    </submittedName>
</protein>
<gene>
    <name evidence="2" type="ORF">JAAARDRAFT_41136</name>
</gene>
<keyword evidence="1" id="KW-0732">Signal</keyword>
<dbReference type="AlphaFoldDB" id="A0A067P8R5"/>
<keyword evidence="3" id="KW-1185">Reference proteome</keyword>
<feature type="signal peptide" evidence="1">
    <location>
        <begin position="1"/>
        <end position="16"/>
    </location>
</feature>
<evidence type="ECO:0000313" key="2">
    <source>
        <dbReference type="EMBL" id="KDQ51303.1"/>
    </source>
</evidence>
<sequence>MLALTFVVAVAQGACGDDKSVDERTDRYNGEVAELLKAGCCECCATFEKCSDENVVSCRLWVGLSRRQSMP</sequence>
<dbReference type="Proteomes" id="UP000027265">
    <property type="component" value="Unassembled WGS sequence"/>
</dbReference>
<evidence type="ECO:0000313" key="3">
    <source>
        <dbReference type="Proteomes" id="UP000027265"/>
    </source>
</evidence>
<dbReference type="EMBL" id="KL197749">
    <property type="protein sequence ID" value="KDQ51303.1"/>
    <property type="molecule type" value="Genomic_DNA"/>
</dbReference>
<proteinExistence type="predicted"/>
<dbReference type="InParanoid" id="A0A067P8R5"/>
<dbReference type="HOGENOM" id="CLU_2740390_0_0_1"/>